<comment type="caution">
    <text evidence="1">The sequence shown here is derived from an EMBL/GenBank/DDBJ whole genome shotgun (WGS) entry which is preliminary data.</text>
</comment>
<protein>
    <submittedName>
        <fullName evidence="1">DUF4280 domain-containing protein</fullName>
    </submittedName>
</protein>
<organism evidence="1 2">
    <name type="scientific">Zooshikella ganghwensis</name>
    <dbReference type="NCBI Taxonomy" id="202772"/>
    <lineage>
        <taxon>Bacteria</taxon>
        <taxon>Pseudomonadati</taxon>
        <taxon>Pseudomonadota</taxon>
        <taxon>Gammaproteobacteria</taxon>
        <taxon>Oceanospirillales</taxon>
        <taxon>Zooshikellaceae</taxon>
        <taxon>Zooshikella</taxon>
    </lineage>
</organism>
<reference evidence="1 2" key="1">
    <citation type="submission" date="2017-04" db="EMBL/GenBank/DDBJ databases">
        <title>Draft genome sequence of Zooshikella ganghwensis VG4 isolated from Red Sea sediments.</title>
        <authorList>
            <person name="Rehman Z."/>
            <person name="Alam I."/>
            <person name="Kamau A."/>
            <person name="Bajic V."/>
            <person name="Leiknes T."/>
        </authorList>
    </citation>
    <scope>NUCLEOTIDE SEQUENCE [LARGE SCALE GENOMIC DNA]</scope>
    <source>
        <strain evidence="1 2">VG4</strain>
    </source>
</reference>
<evidence type="ECO:0000313" key="2">
    <source>
        <dbReference type="Proteomes" id="UP000257039"/>
    </source>
</evidence>
<sequence length="130" mass="13499">MPKCVCMGATMQCPFGDIPAPLTVTPQNRVLEGAVPAANILDHKPLMNIPTFGLCKSLANPATAAATAAAWGVLTPMPCIPATVAPWVPGDPTVLLAGSPILTQDSKLMCMWGGVIQINQPGQIKVEAVR</sequence>
<dbReference type="AlphaFoldDB" id="A0A4V1IN83"/>
<dbReference type="InterPro" id="IPR025460">
    <property type="entry name" value="DUF4280"/>
</dbReference>
<dbReference type="Pfam" id="PF14107">
    <property type="entry name" value="DUF4280"/>
    <property type="match status" value="1"/>
</dbReference>
<name>A0A4V1IN83_9GAMM</name>
<keyword evidence="2" id="KW-1185">Reference proteome</keyword>
<dbReference type="EMBL" id="NDXW01000001">
    <property type="protein sequence ID" value="RDH42831.1"/>
    <property type="molecule type" value="Genomic_DNA"/>
</dbReference>
<dbReference type="Proteomes" id="UP000257039">
    <property type="component" value="Unassembled WGS sequence"/>
</dbReference>
<evidence type="ECO:0000313" key="1">
    <source>
        <dbReference type="EMBL" id="RDH42831.1"/>
    </source>
</evidence>
<proteinExistence type="predicted"/>
<accession>A0A4V1IN83</accession>
<gene>
    <name evidence="1" type="ORF">B9G39_04845</name>
</gene>